<gene>
    <name evidence="7" type="ORF">E6H01_03785</name>
</gene>
<dbReference type="PROSITE" id="PS00409">
    <property type="entry name" value="PROKAR_NTER_METHYL"/>
    <property type="match status" value="1"/>
</dbReference>
<reference evidence="7 8" key="1">
    <citation type="journal article" date="2019" name="Nat. Microbiol.">
        <title>Mediterranean grassland soil C-N compound turnover is dependent on rainfall and depth, and is mediated by genomically divergent microorganisms.</title>
        <authorList>
            <person name="Diamond S."/>
            <person name="Andeer P.F."/>
            <person name="Li Z."/>
            <person name="Crits-Christoph A."/>
            <person name="Burstein D."/>
            <person name="Anantharaman K."/>
            <person name="Lane K.R."/>
            <person name="Thomas B.C."/>
            <person name="Pan C."/>
            <person name="Northen T.R."/>
            <person name="Banfield J.F."/>
        </authorList>
    </citation>
    <scope>NUCLEOTIDE SEQUENCE [LARGE SCALE GENOMIC DNA]</scope>
    <source>
        <strain evidence="7">NP_4</strain>
    </source>
</reference>
<proteinExistence type="predicted"/>
<evidence type="ECO:0000256" key="2">
    <source>
        <dbReference type="ARBA" id="ARBA00022481"/>
    </source>
</evidence>
<dbReference type="Proteomes" id="UP000319353">
    <property type="component" value="Unassembled WGS sequence"/>
</dbReference>
<evidence type="ECO:0000256" key="4">
    <source>
        <dbReference type="ARBA" id="ARBA00022989"/>
    </source>
</evidence>
<evidence type="ECO:0000313" key="7">
    <source>
        <dbReference type="EMBL" id="TMJ04995.1"/>
    </source>
</evidence>
<dbReference type="Gene3D" id="3.30.700.10">
    <property type="entry name" value="Glycoprotein, Type 4 Pilin"/>
    <property type="match status" value="1"/>
</dbReference>
<evidence type="ECO:0000256" key="5">
    <source>
        <dbReference type="ARBA" id="ARBA00023136"/>
    </source>
</evidence>
<keyword evidence="3 6" id="KW-0812">Transmembrane</keyword>
<evidence type="ECO:0000256" key="3">
    <source>
        <dbReference type="ARBA" id="ARBA00022692"/>
    </source>
</evidence>
<dbReference type="PANTHER" id="PTHR30093">
    <property type="entry name" value="GENERAL SECRETION PATHWAY PROTEIN G"/>
    <property type="match status" value="1"/>
</dbReference>
<keyword evidence="2" id="KW-0488">Methylation</keyword>
<name>A0A537LAD9_9BACT</name>
<dbReference type="EMBL" id="VBAL01000035">
    <property type="protein sequence ID" value="TMJ04995.1"/>
    <property type="molecule type" value="Genomic_DNA"/>
</dbReference>
<evidence type="ECO:0000313" key="8">
    <source>
        <dbReference type="Proteomes" id="UP000319353"/>
    </source>
</evidence>
<accession>A0A537LAD9</accession>
<dbReference type="Pfam" id="PF07963">
    <property type="entry name" value="N_methyl"/>
    <property type="match status" value="1"/>
</dbReference>
<sequence>MFQFFVRRLRNKRGFTLIELLIVVAIIAILAAILIPNFLRARAQAQVAATKGNLKNVATARQRVVSIASCHQPDTQLHASAA</sequence>
<dbReference type="SUPFAM" id="SSF54523">
    <property type="entry name" value="Pili subunits"/>
    <property type="match status" value="1"/>
</dbReference>
<comment type="subcellular location">
    <subcellularLocation>
        <location evidence="1">Membrane</location>
        <topology evidence="1">Single-pass membrane protein</topology>
    </subcellularLocation>
</comment>
<evidence type="ECO:0000256" key="6">
    <source>
        <dbReference type="SAM" id="Phobius"/>
    </source>
</evidence>
<keyword evidence="5 6" id="KW-0472">Membrane</keyword>
<feature type="transmembrane region" description="Helical" evidence="6">
    <location>
        <begin position="20"/>
        <end position="39"/>
    </location>
</feature>
<protein>
    <submittedName>
        <fullName evidence="7">Prepilin-type N-terminal cleavage/methylation domain-containing protein</fullName>
    </submittedName>
</protein>
<evidence type="ECO:0000256" key="1">
    <source>
        <dbReference type="ARBA" id="ARBA00004167"/>
    </source>
</evidence>
<dbReference type="InterPro" id="IPR012902">
    <property type="entry name" value="N_methyl_site"/>
</dbReference>
<dbReference type="InterPro" id="IPR045584">
    <property type="entry name" value="Pilin-like"/>
</dbReference>
<dbReference type="AlphaFoldDB" id="A0A537LAD9"/>
<dbReference type="GO" id="GO:0016020">
    <property type="term" value="C:membrane"/>
    <property type="evidence" value="ECO:0007669"/>
    <property type="project" value="UniProtKB-SubCell"/>
</dbReference>
<organism evidence="7 8">
    <name type="scientific">Candidatus Segetimicrobium genomatis</name>
    <dbReference type="NCBI Taxonomy" id="2569760"/>
    <lineage>
        <taxon>Bacteria</taxon>
        <taxon>Bacillati</taxon>
        <taxon>Candidatus Sysuimicrobiota</taxon>
        <taxon>Candidatus Sysuimicrobiia</taxon>
        <taxon>Candidatus Sysuimicrobiales</taxon>
        <taxon>Candidatus Segetimicrobiaceae</taxon>
        <taxon>Candidatus Segetimicrobium</taxon>
    </lineage>
</organism>
<dbReference type="PANTHER" id="PTHR30093:SF44">
    <property type="entry name" value="TYPE II SECRETION SYSTEM CORE PROTEIN G"/>
    <property type="match status" value="1"/>
</dbReference>
<keyword evidence="4 6" id="KW-1133">Transmembrane helix</keyword>
<dbReference type="NCBIfam" id="TIGR02532">
    <property type="entry name" value="IV_pilin_GFxxxE"/>
    <property type="match status" value="1"/>
</dbReference>
<comment type="caution">
    <text evidence="7">The sequence shown here is derived from an EMBL/GenBank/DDBJ whole genome shotgun (WGS) entry which is preliminary data.</text>
</comment>